<feature type="domain" description="Xylose isomerase-like TIM barrel" evidence="1">
    <location>
        <begin position="27"/>
        <end position="214"/>
    </location>
</feature>
<dbReference type="Gene3D" id="3.20.20.150">
    <property type="entry name" value="Divalent-metal-dependent TIM barrel enzymes"/>
    <property type="match status" value="1"/>
</dbReference>
<gene>
    <name evidence="2" type="ORF">H9710_02965</name>
</gene>
<reference evidence="2" key="2">
    <citation type="submission" date="2021-04" db="EMBL/GenBank/DDBJ databases">
        <authorList>
            <person name="Gilroy R."/>
        </authorList>
    </citation>
    <scope>NUCLEOTIDE SEQUENCE</scope>
    <source>
        <strain evidence="2">CHK185-1770</strain>
    </source>
</reference>
<dbReference type="InterPro" id="IPR013022">
    <property type="entry name" value="Xyl_isomerase-like_TIM-brl"/>
</dbReference>
<evidence type="ECO:0000313" key="3">
    <source>
        <dbReference type="Proteomes" id="UP000826793"/>
    </source>
</evidence>
<name>A0A9D2MUL7_9FIRM</name>
<accession>A0A9D2MUL7</accession>
<dbReference type="Pfam" id="PF01261">
    <property type="entry name" value="AP_endonuc_2"/>
    <property type="match status" value="1"/>
</dbReference>
<evidence type="ECO:0000313" key="2">
    <source>
        <dbReference type="EMBL" id="HJB97524.1"/>
    </source>
</evidence>
<proteinExistence type="predicted"/>
<comment type="caution">
    <text evidence="2">The sequence shown here is derived from an EMBL/GenBank/DDBJ whole genome shotgun (WGS) entry which is preliminary data.</text>
</comment>
<sequence length="288" mass="32879">MAPKIGIQLYSVKNAIQEKPYEVLWQIAEAGYRYVEAANHNAAEDPGVGFGMPARELKKLLDDLGLQIVGCHVNPLREELLPAVLDYHAELGSTQIGCDIEFYPYGDLDYLKRRCQFFNRIGELCQERGMRYYYHNHYQEFQRIGTGTVYEYIMDHTDPGLVYAELDTYWAARAGQDPVQLIKKYEDRLILLHQKDFPAGLSEPLCLFDGVVDPETEIDWKVFDQAKNPLAFTEIGTGILPIQDYIEAALSCPGLEYILLEQDATQLDELESIRTSMGAFQKFKGVEF</sequence>
<reference evidence="2" key="1">
    <citation type="journal article" date="2021" name="PeerJ">
        <title>Extensive microbial diversity within the chicken gut microbiome revealed by metagenomics and culture.</title>
        <authorList>
            <person name="Gilroy R."/>
            <person name="Ravi A."/>
            <person name="Getino M."/>
            <person name="Pursley I."/>
            <person name="Horton D.L."/>
            <person name="Alikhan N.F."/>
            <person name="Baker D."/>
            <person name="Gharbi K."/>
            <person name="Hall N."/>
            <person name="Watson M."/>
            <person name="Adriaenssens E.M."/>
            <person name="Foster-Nyarko E."/>
            <person name="Jarju S."/>
            <person name="Secka A."/>
            <person name="Antonio M."/>
            <person name="Oren A."/>
            <person name="Chaudhuri R.R."/>
            <person name="La Ragione R."/>
            <person name="Hildebrand F."/>
            <person name="Pallen M.J."/>
        </authorList>
    </citation>
    <scope>NUCLEOTIDE SEQUENCE</scope>
    <source>
        <strain evidence="2">CHK185-1770</strain>
    </source>
</reference>
<organism evidence="2 3">
    <name type="scientific">Candidatus Acutalibacter pullicola</name>
    <dbReference type="NCBI Taxonomy" id="2838417"/>
    <lineage>
        <taxon>Bacteria</taxon>
        <taxon>Bacillati</taxon>
        <taxon>Bacillota</taxon>
        <taxon>Clostridia</taxon>
        <taxon>Eubacteriales</taxon>
        <taxon>Acutalibacteraceae</taxon>
        <taxon>Acutalibacter</taxon>
    </lineage>
</organism>
<dbReference type="InterPro" id="IPR036237">
    <property type="entry name" value="Xyl_isomerase-like_sf"/>
</dbReference>
<dbReference type="PANTHER" id="PTHR12110:SF41">
    <property type="entry name" value="INOSOSE DEHYDRATASE"/>
    <property type="match status" value="1"/>
</dbReference>
<protein>
    <submittedName>
        <fullName evidence="2">TIM barrel protein</fullName>
    </submittedName>
</protein>
<dbReference type="PANTHER" id="PTHR12110">
    <property type="entry name" value="HYDROXYPYRUVATE ISOMERASE"/>
    <property type="match status" value="1"/>
</dbReference>
<dbReference type="InterPro" id="IPR050312">
    <property type="entry name" value="IolE/XylAMocC-like"/>
</dbReference>
<dbReference type="Proteomes" id="UP000826793">
    <property type="component" value="Unassembled WGS sequence"/>
</dbReference>
<evidence type="ECO:0000259" key="1">
    <source>
        <dbReference type="Pfam" id="PF01261"/>
    </source>
</evidence>
<dbReference type="AlphaFoldDB" id="A0A9D2MUL7"/>
<dbReference type="SUPFAM" id="SSF51658">
    <property type="entry name" value="Xylose isomerase-like"/>
    <property type="match status" value="1"/>
</dbReference>
<dbReference type="EMBL" id="DWXG01000026">
    <property type="protein sequence ID" value="HJB97524.1"/>
    <property type="molecule type" value="Genomic_DNA"/>
</dbReference>